<dbReference type="HAMAP" id="MF_01112">
    <property type="entry name" value="UPF0201"/>
    <property type="match status" value="1"/>
</dbReference>
<dbReference type="OMA" id="EAYVYPT"/>
<comment type="caution">
    <text evidence="2">The sequence shown here is derived from an EMBL/GenBank/DDBJ whole genome shotgun (WGS) entry which is preliminary data.</text>
</comment>
<dbReference type="InterPro" id="IPR002739">
    <property type="entry name" value="PAB1135-like"/>
</dbReference>
<name>A0A8J8PDX1_9ARCH</name>
<gene>
    <name evidence="2" type="ORF">A3207_06330</name>
</gene>
<proteinExistence type="inferred from homology"/>
<sequence>MIVTAECECHPTEEKEKVCQAMHNIFPEGEITGDEHLTLVCESGEKLRNLIWDTQIRDSARSVLLRGRTDDSIHFTLNKQAAFMGKISFQDEHSALGNISVVIRDDNIDEVIDYLAESTIKEEDE</sequence>
<evidence type="ECO:0000256" key="1">
    <source>
        <dbReference type="HAMAP-Rule" id="MF_01112"/>
    </source>
</evidence>
<accession>A0A8J8PDX1</accession>
<comment type="similarity">
    <text evidence="1">Belongs to the UPF0201 family.</text>
</comment>
<dbReference type="AlphaFoldDB" id="A0A8J8PDX1"/>
<dbReference type="PANTHER" id="PTHR39652">
    <property type="entry name" value="UPF0201 PROTEIN TK1335"/>
    <property type="match status" value="1"/>
</dbReference>
<dbReference type="InterPro" id="IPR022803">
    <property type="entry name" value="Ribosomal_uL5_dom_sf"/>
</dbReference>
<organism evidence="2 3">
    <name type="scientific">Candidatus Methanomassiliicoccus intestinalis</name>
    <dbReference type="NCBI Taxonomy" id="1406512"/>
    <lineage>
        <taxon>Archaea</taxon>
        <taxon>Methanobacteriati</taxon>
        <taxon>Thermoplasmatota</taxon>
        <taxon>Thermoplasmata</taxon>
        <taxon>Methanomassiliicoccales</taxon>
        <taxon>Methanomassiliicoccaceae</taxon>
        <taxon>Methanomassiliicoccus</taxon>
    </lineage>
</organism>
<dbReference type="PANTHER" id="PTHR39652:SF1">
    <property type="entry name" value="UPF0201 PROTEIN TK1335"/>
    <property type="match status" value="1"/>
</dbReference>
<dbReference type="SUPFAM" id="SSF55282">
    <property type="entry name" value="RL5-like"/>
    <property type="match status" value="1"/>
</dbReference>
<dbReference type="RefSeq" id="WP_020449606.1">
    <property type="nucleotide sequence ID" value="NZ_CAYAXV010000003.1"/>
</dbReference>
<dbReference type="Gene3D" id="3.30.1440.10">
    <property type="match status" value="1"/>
</dbReference>
<dbReference type="Proteomes" id="UP000752814">
    <property type="component" value="Unassembled WGS sequence"/>
</dbReference>
<protein>
    <recommendedName>
        <fullName evidence="1">UPF0201 protein A3207_06330</fullName>
    </recommendedName>
</protein>
<dbReference type="EMBL" id="LVVT01000007">
    <property type="protein sequence ID" value="TQS83940.1"/>
    <property type="molecule type" value="Genomic_DNA"/>
</dbReference>
<dbReference type="Pfam" id="PF01877">
    <property type="entry name" value="RNA_binding"/>
    <property type="match status" value="1"/>
</dbReference>
<dbReference type="GeneID" id="41324151"/>
<reference evidence="2" key="1">
    <citation type="submission" date="2016-03" db="EMBL/GenBank/DDBJ databases">
        <authorList>
            <person name="Borrel G."/>
            <person name="Mccann A."/>
            <person name="O'Toole P.W."/>
        </authorList>
    </citation>
    <scope>NUCLEOTIDE SEQUENCE</scope>
    <source>
        <strain evidence="2">183</strain>
    </source>
</reference>
<evidence type="ECO:0000313" key="2">
    <source>
        <dbReference type="EMBL" id="TQS83940.1"/>
    </source>
</evidence>
<evidence type="ECO:0000313" key="3">
    <source>
        <dbReference type="Proteomes" id="UP000752814"/>
    </source>
</evidence>